<dbReference type="HOGENOM" id="CLU_073081_1_0_9"/>
<accession>A0A0D6DY70</accession>
<dbReference type="KEGG" id="lpk:LACPI_1246"/>
<evidence type="ECO:0000313" key="2">
    <source>
        <dbReference type="Proteomes" id="UP000033166"/>
    </source>
</evidence>
<reference evidence="2" key="1">
    <citation type="submission" date="2015-01" db="EMBL/GenBank/DDBJ databases">
        <authorList>
            <person name="Andreevskaya M."/>
        </authorList>
    </citation>
    <scope>NUCLEOTIDE SEQUENCE [LARGE SCALE GENOMIC DNA]</scope>
    <source>
        <strain evidence="2">MKFS47</strain>
    </source>
</reference>
<sequence length="306" mass="34603">MQVDKILGNYDERYFGLGHKQTTYSEIFDIHETDGNFIGYVALRQDSCWSKKKNIVATPHLSSLDGIVLAVLMVEKYLEKMAPWLSLETLLVESFEIKAGATPIEDLSRIPVKLKKMNQDKETYTATIHILSMKINLSLRQYDLDLVVPENESNISYVATHLKSLTHDLTNIDLLSEKYANCDVVRECISKPSYSGVSSCYSASVSIFEWLIIVSQLAQVMAYNFDKITRCDSDTLWMRTIKAEIKKPLPYTKPLLVIGEIVKSTSLKRGEDEWRILEMQGGTIGEDVIFSGNIAHKIPTHLGDIS</sequence>
<dbReference type="AlphaFoldDB" id="A0A0D6DY70"/>
<dbReference type="InterPro" id="IPR008799">
    <property type="entry name" value="Pseudomon_AvrD"/>
</dbReference>
<organism evidence="1 2">
    <name type="scientific">Pseudolactococcus piscium MKFS47</name>
    <dbReference type="NCBI Taxonomy" id="297352"/>
    <lineage>
        <taxon>Bacteria</taxon>
        <taxon>Bacillati</taxon>
        <taxon>Bacillota</taxon>
        <taxon>Bacilli</taxon>
        <taxon>Lactobacillales</taxon>
        <taxon>Streptococcaceae</taxon>
        <taxon>Pseudolactococcus</taxon>
    </lineage>
</organism>
<protein>
    <submittedName>
        <fullName evidence="1">Protein AvrD</fullName>
    </submittedName>
</protein>
<proteinExistence type="predicted"/>
<gene>
    <name evidence="1" type="primary">avrD</name>
    <name evidence="1" type="ORF">LACPI_1246</name>
</gene>
<dbReference type="Proteomes" id="UP000033166">
    <property type="component" value="Chromosome I"/>
</dbReference>
<dbReference type="EMBL" id="LN774769">
    <property type="protein sequence ID" value="CEN28446.1"/>
    <property type="molecule type" value="Genomic_DNA"/>
</dbReference>
<name>A0A0D6DY70_9LACT</name>
<dbReference type="RefSeq" id="WP_047915581.1">
    <property type="nucleotide sequence ID" value="NZ_LN774769.1"/>
</dbReference>
<dbReference type="Pfam" id="PF05655">
    <property type="entry name" value="AvrD"/>
    <property type="match status" value="1"/>
</dbReference>
<evidence type="ECO:0000313" key="1">
    <source>
        <dbReference type="EMBL" id="CEN28446.1"/>
    </source>
</evidence>